<protein>
    <submittedName>
        <fullName evidence="2">Uncharacterized protein</fullName>
    </submittedName>
</protein>
<dbReference type="EMBL" id="BKCJ011186682">
    <property type="protein sequence ID" value="GFD00725.1"/>
    <property type="molecule type" value="Genomic_DNA"/>
</dbReference>
<comment type="caution">
    <text evidence="2">The sequence shown here is derived from an EMBL/GenBank/DDBJ whole genome shotgun (WGS) entry which is preliminary data.</text>
</comment>
<organism evidence="2">
    <name type="scientific">Tanacetum cinerariifolium</name>
    <name type="common">Dalmatian daisy</name>
    <name type="synonym">Chrysanthemum cinerariifolium</name>
    <dbReference type="NCBI Taxonomy" id="118510"/>
    <lineage>
        <taxon>Eukaryota</taxon>
        <taxon>Viridiplantae</taxon>
        <taxon>Streptophyta</taxon>
        <taxon>Embryophyta</taxon>
        <taxon>Tracheophyta</taxon>
        <taxon>Spermatophyta</taxon>
        <taxon>Magnoliopsida</taxon>
        <taxon>eudicotyledons</taxon>
        <taxon>Gunneridae</taxon>
        <taxon>Pentapetalae</taxon>
        <taxon>asterids</taxon>
        <taxon>campanulids</taxon>
        <taxon>Asterales</taxon>
        <taxon>Asteraceae</taxon>
        <taxon>Asteroideae</taxon>
        <taxon>Anthemideae</taxon>
        <taxon>Anthemidinae</taxon>
        <taxon>Tanacetum</taxon>
    </lineage>
</organism>
<feature type="compositionally biased region" description="Polar residues" evidence="1">
    <location>
        <begin position="16"/>
        <end position="33"/>
    </location>
</feature>
<evidence type="ECO:0000256" key="1">
    <source>
        <dbReference type="SAM" id="MobiDB-lite"/>
    </source>
</evidence>
<dbReference type="AlphaFoldDB" id="A0A699SRP7"/>
<feature type="non-terminal residue" evidence="2">
    <location>
        <position position="1"/>
    </location>
</feature>
<gene>
    <name evidence="2" type="ORF">Tci_872694</name>
</gene>
<proteinExistence type="predicted"/>
<name>A0A699SRP7_TANCI</name>
<evidence type="ECO:0000313" key="2">
    <source>
        <dbReference type="EMBL" id="GFD00725.1"/>
    </source>
</evidence>
<feature type="region of interest" description="Disordered" evidence="1">
    <location>
        <begin position="1"/>
        <end position="42"/>
    </location>
</feature>
<accession>A0A699SRP7</accession>
<sequence length="42" mass="4347">PVATAPRAVEIAGSPVPTSIDQDAPSSSIPSTQDQEHSLIYL</sequence>
<reference evidence="2" key="1">
    <citation type="journal article" date="2019" name="Sci. Rep.">
        <title>Draft genome of Tanacetum cinerariifolium, the natural source of mosquito coil.</title>
        <authorList>
            <person name="Yamashiro T."/>
            <person name="Shiraishi A."/>
            <person name="Satake H."/>
            <person name="Nakayama K."/>
        </authorList>
    </citation>
    <scope>NUCLEOTIDE SEQUENCE</scope>
</reference>